<evidence type="ECO:0000256" key="3">
    <source>
        <dbReference type="ARBA" id="ARBA00022448"/>
    </source>
</evidence>
<evidence type="ECO:0000313" key="17">
    <source>
        <dbReference type="EMBL" id="TFV13367.1"/>
    </source>
</evidence>
<dbReference type="PIRSF" id="PIRSF000014">
    <property type="entry name" value="4_hem_cytch_TorC"/>
    <property type="match status" value="1"/>
</dbReference>
<reference evidence="17 18" key="1">
    <citation type="submission" date="2019-03" db="EMBL/GenBank/DDBJ databases">
        <title>Diversity of the mouse oral microbiome.</title>
        <authorList>
            <person name="Joseph S."/>
            <person name="Aduse-Opoku J."/>
            <person name="Curtis M."/>
            <person name="Wade W."/>
            <person name="Hashim A."/>
        </authorList>
    </citation>
    <scope>NUCLEOTIDE SEQUENCE [LARGE SCALE GENOMIC DNA]</scope>
    <source>
        <strain evidence="17 18">WT12</strain>
    </source>
</reference>
<evidence type="ECO:0000256" key="4">
    <source>
        <dbReference type="ARBA" id="ARBA00022475"/>
    </source>
</evidence>
<dbReference type="GO" id="GO:0009061">
    <property type="term" value="P:anaerobic respiration"/>
    <property type="evidence" value="ECO:0007669"/>
    <property type="project" value="TreeGrafter"/>
</dbReference>
<keyword evidence="6 13" id="KW-0349">Heme</keyword>
<dbReference type="Proteomes" id="UP000297396">
    <property type="component" value="Unassembled WGS sequence"/>
</dbReference>
<keyword evidence="9 13" id="KW-0249">Electron transport</keyword>
<dbReference type="PANTHER" id="PTHR30333:SF3">
    <property type="entry name" value="CYTOCHROME C-TYPE PROTEIN TORY"/>
    <property type="match status" value="1"/>
</dbReference>
<comment type="subcellular location">
    <subcellularLocation>
        <location evidence="1">Cell inner membrane</location>
        <topology evidence="1">Single-pass type II membrane protein</topology>
    </subcellularLocation>
</comment>
<evidence type="ECO:0000256" key="6">
    <source>
        <dbReference type="ARBA" id="ARBA00022617"/>
    </source>
</evidence>
<feature type="binding site" description="covalent" evidence="14">
    <location>
        <position position="126"/>
    </location>
    <ligand>
        <name>heme</name>
        <dbReference type="ChEBI" id="CHEBI:30413"/>
        <label>3</label>
    </ligand>
</feature>
<keyword evidence="3 13" id="KW-0813">Transport</keyword>
<evidence type="ECO:0000256" key="2">
    <source>
        <dbReference type="ARBA" id="ARBA00006417"/>
    </source>
</evidence>
<feature type="binding site" description="covalent" evidence="14">
    <location>
        <position position="317"/>
    </location>
    <ligand>
        <name>heme</name>
        <dbReference type="ChEBI" id="CHEBI:30413"/>
        <label>5</label>
    </ligand>
</feature>
<evidence type="ECO:0000256" key="8">
    <source>
        <dbReference type="ARBA" id="ARBA00022723"/>
    </source>
</evidence>
<evidence type="ECO:0000256" key="14">
    <source>
        <dbReference type="PIRSR" id="PIRSR000014-1"/>
    </source>
</evidence>
<keyword evidence="11 13" id="KW-0408">Iron</keyword>
<evidence type="ECO:0000256" key="9">
    <source>
        <dbReference type="ARBA" id="ARBA00022982"/>
    </source>
</evidence>
<keyword evidence="12 13" id="KW-0472">Membrane</keyword>
<dbReference type="GO" id="GO:0005886">
    <property type="term" value="C:plasma membrane"/>
    <property type="evidence" value="ECO:0007669"/>
    <property type="project" value="UniProtKB-SubCell"/>
</dbReference>
<keyword evidence="8 13" id="KW-0479">Metal-binding</keyword>
<evidence type="ECO:0000256" key="5">
    <source>
        <dbReference type="ARBA" id="ARBA00022519"/>
    </source>
</evidence>
<feature type="binding site" description="axial binding residue" evidence="15">
    <location>
        <position position="318"/>
    </location>
    <ligand>
        <name>heme</name>
        <dbReference type="ChEBI" id="CHEBI:30413"/>
        <label>5</label>
    </ligand>
    <ligandPart>
        <name>Fe</name>
        <dbReference type="ChEBI" id="CHEBI:18248"/>
    </ligandPart>
</feature>
<dbReference type="InterPro" id="IPR036909">
    <property type="entry name" value="Cyt_c-like_dom_sf"/>
</dbReference>
<feature type="binding site" description="axial binding residue" evidence="15">
    <location>
        <position position="130"/>
    </location>
    <ligand>
        <name>heme</name>
        <dbReference type="ChEBI" id="CHEBI:30413"/>
        <label>3</label>
    </ligand>
    <ligandPart>
        <name>Fe</name>
        <dbReference type="ChEBI" id="CHEBI:18248"/>
    </ligandPart>
</feature>
<dbReference type="FunFam" id="1.10.3820.10:FF:000001">
    <property type="entry name" value="Cytochrome c-type protein"/>
    <property type="match status" value="1"/>
</dbReference>
<feature type="binding site" description="axial binding residue" evidence="15">
    <location>
        <position position="70"/>
    </location>
    <ligand>
        <name>heme</name>
        <dbReference type="ChEBI" id="CHEBI:30413"/>
        <label>2</label>
    </ligand>
    <ligandPart>
        <name>Fe</name>
        <dbReference type="ChEBI" id="CHEBI:18248"/>
    </ligandPart>
</feature>
<comment type="caution">
    <text evidence="17">The sequence shown here is derived from an EMBL/GenBank/DDBJ whole genome shotgun (WGS) entry which is preliminary data.</text>
</comment>
<dbReference type="EMBL" id="SPPA01000001">
    <property type="protein sequence ID" value="TFV13367.1"/>
    <property type="molecule type" value="Genomic_DNA"/>
</dbReference>
<dbReference type="Pfam" id="PF03264">
    <property type="entry name" value="Cytochrom_NNT"/>
    <property type="match status" value="1"/>
</dbReference>
<keyword evidence="4 13" id="KW-1003">Cell membrane</keyword>
<dbReference type="OrthoDB" id="9782159at2"/>
<evidence type="ECO:0000256" key="13">
    <source>
        <dbReference type="PIRNR" id="PIRNR000014"/>
    </source>
</evidence>
<evidence type="ECO:0000256" key="11">
    <source>
        <dbReference type="ARBA" id="ARBA00023004"/>
    </source>
</evidence>
<comment type="PTM">
    <text evidence="14">Binds 5 heme groups per subunit.</text>
</comment>
<dbReference type="GO" id="GO:0009055">
    <property type="term" value="F:electron transfer activity"/>
    <property type="evidence" value="ECO:0007669"/>
    <property type="project" value="UniProtKB-UniRule"/>
</dbReference>
<dbReference type="SUPFAM" id="SSF48695">
    <property type="entry name" value="Multiheme cytochromes"/>
    <property type="match status" value="1"/>
</dbReference>
<feature type="domain" description="NapC/NirT cytochrome c N-terminal" evidence="16">
    <location>
        <begin position="4"/>
        <end position="171"/>
    </location>
</feature>
<organism evidence="17 18">
    <name type="scientific">Muribacter muris</name>
    <dbReference type="NCBI Taxonomy" id="67855"/>
    <lineage>
        <taxon>Bacteria</taxon>
        <taxon>Pseudomonadati</taxon>
        <taxon>Pseudomonadota</taxon>
        <taxon>Gammaproteobacteria</taxon>
        <taxon>Pasteurellales</taxon>
        <taxon>Pasteurellaceae</taxon>
        <taxon>Muribacter</taxon>
    </lineage>
</organism>
<dbReference type="InterPro" id="IPR009154">
    <property type="entry name" value="Membr-bd_4haem_cyt_TorC"/>
</dbReference>
<proteinExistence type="inferred from homology"/>
<dbReference type="SUPFAM" id="SSF46626">
    <property type="entry name" value="Cytochrome c"/>
    <property type="match status" value="1"/>
</dbReference>
<dbReference type="AlphaFoldDB" id="A0A4Y9K9I2"/>
<feature type="binding site" description="covalent" evidence="14">
    <location>
        <position position="66"/>
    </location>
    <ligand>
        <name>heme</name>
        <dbReference type="ChEBI" id="CHEBI:30413"/>
        <label>2</label>
    </ligand>
</feature>
<keyword evidence="5 13" id="KW-0997">Cell inner membrane</keyword>
<gene>
    <name evidence="17" type="ORF">E4T80_00545</name>
</gene>
<feature type="binding site" description="covalent" evidence="14">
    <location>
        <position position="40"/>
    </location>
    <ligand>
        <name>heme</name>
        <dbReference type="ChEBI" id="CHEBI:30413"/>
        <label>1</label>
    </ligand>
</feature>
<comment type="similarity">
    <text evidence="2 13">Belongs to the TorC/TorY family.</text>
</comment>
<dbReference type="GO" id="GO:0005506">
    <property type="term" value="F:iron ion binding"/>
    <property type="evidence" value="ECO:0007669"/>
    <property type="project" value="UniProtKB-UniRule"/>
</dbReference>
<keyword evidence="7" id="KW-0812">Transmembrane</keyword>
<feature type="binding site" description="covalent" evidence="14">
    <location>
        <position position="314"/>
    </location>
    <ligand>
        <name>heme</name>
        <dbReference type="ChEBI" id="CHEBI:30413"/>
        <label>5</label>
    </ligand>
</feature>
<evidence type="ECO:0000259" key="16">
    <source>
        <dbReference type="Pfam" id="PF03264"/>
    </source>
</evidence>
<evidence type="ECO:0000256" key="10">
    <source>
        <dbReference type="ARBA" id="ARBA00022989"/>
    </source>
</evidence>
<feature type="binding site" description="axial binding residue" evidence="15">
    <location>
        <position position="41"/>
    </location>
    <ligand>
        <name>heme</name>
        <dbReference type="ChEBI" id="CHEBI:30413"/>
        <label>1</label>
    </ligand>
    <ligandPart>
        <name>Fe</name>
        <dbReference type="ChEBI" id="CHEBI:18248"/>
    </ligandPart>
</feature>
<evidence type="ECO:0000256" key="1">
    <source>
        <dbReference type="ARBA" id="ARBA00004249"/>
    </source>
</evidence>
<dbReference type="PANTHER" id="PTHR30333">
    <property type="entry name" value="CYTOCHROME C-TYPE PROTEIN"/>
    <property type="match status" value="1"/>
</dbReference>
<dbReference type="RefSeq" id="WP_135053997.1">
    <property type="nucleotide sequence ID" value="NZ_JADGLC010000001.1"/>
</dbReference>
<feature type="binding site" description="axial binding residue" evidence="15">
    <location>
        <position position="162"/>
    </location>
    <ligand>
        <name>heme</name>
        <dbReference type="ChEBI" id="CHEBI:30413"/>
        <label>4</label>
    </ligand>
    <ligandPart>
        <name>Fe</name>
        <dbReference type="ChEBI" id="CHEBI:18248"/>
    </ligandPart>
</feature>
<keyword evidence="10" id="KW-1133">Transmembrane helix</keyword>
<dbReference type="InterPro" id="IPR005126">
    <property type="entry name" value="NapC/NirT_cyt_c_N"/>
</dbReference>
<dbReference type="InterPro" id="IPR038266">
    <property type="entry name" value="NapC/NirT_cytc_sf"/>
</dbReference>
<protein>
    <recommendedName>
        <fullName evidence="13">Cytochrome c-type protein</fullName>
    </recommendedName>
</protein>
<feature type="binding site" description="covalent" evidence="14">
    <location>
        <position position="129"/>
    </location>
    <ligand>
        <name>heme</name>
        <dbReference type="ChEBI" id="CHEBI:30413"/>
        <label>3</label>
    </ligand>
</feature>
<name>A0A4Y9K9I2_9PAST</name>
<sequence>MSRVKNILIVLCLVGIGAALLLGGQWVMHKTSSTEFCVSCHSMSYAQQEWEGSSHFANAKGVRAECADCHIPQESWHYLKAKVIALKDLWYEATGKIDDKQKYEVHRAEMAQRVWNELKANDSATCRSCHSFDAMDFSQQTKLAKQTHREAQGKGQTCIDCHKGIVHFLPEIHSVTNTEKSGILKGGDLMPDSAIFAIEMVKAAAEYGGDIRLMPYAKLTQWQIKGNQIQGVLHGWQQAGAESILYLDIGKRISVALVDDEARSHRQILQTKYDKVTDSEWQEVSFMVNVTKEKMTSDLAMLNQYGDSLNQTYCSGCHAPIGAKHYTANQWISVVNSMKDRTSMSKDEVRAVTIYLQRNAKDIVVAE</sequence>
<accession>A0A4Y9K9I2</accession>
<evidence type="ECO:0000256" key="12">
    <source>
        <dbReference type="ARBA" id="ARBA00023136"/>
    </source>
</evidence>
<feature type="binding site" description="covalent" evidence="14">
    <location>
        <position position="161"/>
    </location>
    <ligand>
        <name>heme</name>
        <dbReference type="ChEBI" id="CHEBI:30413"/>
        <label>4</label>
    </ligand>
</feature>
<evidence type="ECO:0000313" key="18">
    <source>
        <dbReference type="Proteomes" id="UP000297396"/>
    </source>
</evidence>
<evidence type="ECO:0000256" key="15">
    <source>
        <dbReference type="PIRSR" id="PIRSR000014-2"/>
    </source>
</evidence>
<feature type="binding site" description="covalent" evidence="14">
    <location>
        <position position="69"/>
    </location>
    <ligand>
        <name>heme</name>
        <dbReference type="ChEBI" id="CHEBI:30413"/>
        <label>2</label>
    </ligand>
</feature>
<feature type="binding site" description="covalent" evidence="14">
    <location>
        <position position="158"/>
    </location>
    <ligand>
        <name>heme</name>
        <dbReference type="ChEBI" id="CHEBI:30413"/>
        <label>4</label>
    </ligand>
</feature>
<dbReference type="GO" id="GO:0009276">
    <property type="term" value="C:Gram-negative-bacterium-type cell wall"/>
    <property type="evidence" value="ECO:0007669"/>
    <property type="project" value="UniProtKB-UniRule"/>
</dbReference>
<dbReference type="InterPro" id="IPR051174">
    <property type="entry name" value="Cytochrome_c-type_ET"/>
</dbReference>
<evidence type="ECO:0000256" key="7">
    <source>
        <dbReference type="ARBA" id="ARBA00022692"/>
    </source>
</evidence>
<dbReference type="Gene3D" id="1.10.3820.10">
    <property type="entry name" value="Di-heme elbow motif domain"/>
    <property type="match status" value="1"/>
</dbReference>
<dbReference type="GO" id="GO:0020037">
    <property type="term" value="F:heme binding"/>
    <property type="evidence" value="ECO:0007669"/>
    <property type="project" value="UniProtKB-UniRule"/>
</dbReference>
<feature type="binding site" description="covalent" evidence="14">
    <location>
        <position position="37"/>
    </location>
    <ligand>
        <name>heme</name>
        <dbReference type="ChEBI" id="CHEBI:30413"/>
        <label>1</label>
    </ligand>
</feature>
<dbReference type="InterPro" id="IPR036280">
    <property type="entry name" value="Multihaem_cyt_sf"/>
</dbReference>